<reference evidence="1 2" key="1">
    <citation type="submission" date="2016-06" db="EMBL/GenBank/DDBJ databases">
        <authorList>
            <person name="Kjaerup R.B."/>
            <person name="Dalgaard T.S."/>
            <person name="Juul-Madsen H.R."/>
        </authorList>
    </citation>
    <scope>NUCLEOTIDE SEQUENCE [LARGE SCALE GENOMIC DNA]</scope>
    <source>
        <strain evidence="1 2">GCSL-Mp3</strain>
    </source>
</reference>
<sequence>MTGNKENMKKITGLLITGLLIAGFSGITAHASDYNPSKRYPAVKILEIPAPPCVEYKRIPDNSVPSAENAYQIARKIWEDEEIGLYPQMYQLGEQAASAGHLRAMLLMATLYTQEKIDNGFYEYIEFNSQKAEQYLNYLMERGYTEAFFNTANIRSYSLIKTVSPASFFFNRALENGHPQAMMGIAKLHIDARNTAKAKPFLHCAAQNGSGIALNMIALAQNLNATTQSDWDTAFNTLWRAAKAGNASSFKEFARFNSDYKAQQGKNYLSPEFIKRTGRFADSLHFGLFLSDPYRKSIGQNPLKKGSGYRRYPNLENVLPLPPARLPAWNGDMTLAMSATDARYYREDYTLTRLNAMLGRRNDVPGGRVVIFYCDGKKNCAVKK</sequence>
<dbReference type="InterPro" id="IPR011990">
    <property type="entry name" value="TPR-like_helical_dom_sf"/>
</dbReference>
<evidence type="ECO:0000313" key="1">
    <source>
        <dbReference type="EMBL" id="OBU11233.1"/>
    </source>
</evidence>
<dbReference type="Gene3D" id="1.25.40.10">
    <property type="entry name" value="Tetratricopeptide repeat domain"/>
    <property type="match status" value="1"/>
</dbReference>
<name>A0A1B8HPC0_9GAMM</name>
<dbReference type="Proteomes" id="UP000092247">
    <property type="component" value="Unassembled WGS sequence"/>
</dbReference>
<evidence type="ECO:0000313" key="2">
    <source>
        <dbReference type="Proteomes" id="UP000092247"/>
    </source>
</evidence>
<comment type="caution">
    <text evidence="1">The sequence shown here is derived from an EMBL/GenBank/DDBJ whole genome shotgun (WGS) entry which is preliminary data.</text>
</comment>
<organism evidence="1 2">
    <name type="scientific">Morganella psychrotolerans</name>
    <dbReference type="NCBI Taxonomy" id="368603"/>
    <lineage>
        <taxon>Bacteria</taxon>
        <taxon>Pseudomonadati</taxon>
        <taxon>Pseudomonadota</taxon>
        <taxon>Gammaproteobacteria</taxon>
        <taxon>Enterobacterales</taxon>
        <taxon>Morganellaceae</taxon>
        <taxon>Morganella</taxon>
    </lineage>
</organism>
<dbReference type="SUPFAM" id="SSF81901">
    <property type="entry name" value="HCP-like"/>
    <property type="match status" value="1"/>
</dbReference>
<accession>A0A1B8HPC0</accession>
<protein>
    <recommendedName>
        <fullName evidence="3">Sel1 repeat family protein</fullName>
    </recommendedName>
</protein>
<proteinExistence type="predicted"/>
<dbReference type="EMBL" id="LZEX01000001">
    <property type="protein sequence ID" value="OBU11233.1"/>
    <property type="molecule type" value="Genomic_DNA"/>
</dbReference>
<dbReference type="AlphaFoldDB" id="A0A1B8HPC0"/>
<evidence type="ECO:0008006" key="3">
    <source>
        <dbReference type="Google" id="ProtNLM"/>
    </source>
</evidence>
<gene>
    <name evidence="1" type="ORF">AYY17_00265</name>
</gene>